<dbReference type="Proteomes" id="UP000468443">
    <property type="component" value="Unassembled WGS sequence"/>
</dbReference>
<keyword evidence="2" id="KW-1185">Reference proteome</keyword>
<name>A0A6P0UIG7_9FLAO</name>
<dbReference type="RefSeq" id="WP_163692011.1">
    <property type="nucleotide sequence ID" value="NZ_FXTW01000001.1"/>
</dbReference>
<protein>
    <submittedName>
        <fullName evidence="1">DUF2971 domain-containing protein</fullName>
    </submittedName>
</protein>
<dbReference type="EMBL" id="JAABOP010000001">
    <property type="protein sequence ID" value="NER09986.1"/>
    <property type="molecule type" value="Genomic_DNA"/>
</dbReference>
<dbReference type="AlphaFoldDB" id="A0A6P0UIG7"/>
<gene>
    <name evidence="1" type="ORF">GWK09_05630</name>
</gene>
<comment type="caution">
    <text evidence="1">The sequence shown here is derived from an EMBL/GenBank/DDBJ whole genome shotgun (WGS) entry which is preliminary data.</text>
</comment>
<accession>A0A6P0UIG7</accession>
<reference evidence="1 2" key="1">
    <citation type="submission" date="2020-01" db="EMBL/GenBank/DDBJ databases">
        <title>Muriicola jejuensis KCTC 22299.</title>
        <authorList>
            <person name="Wang G."/>
        </authorList>
    </citation>
    <scope>NUCLEOTIDE SEQUENCE [LARGE SCALE GENOMIC DNA]</scope>
    <source>
        <strain evidence="1 2">KCTC 22299</strain>
    </source>
</reference>
<evidence type="ECO:0000313" key="2">
    <source>
        <dbReference type="Proteomes" id="UP000468443"/>
    </source>
</evidence>
<sequence>MIDFAKKYGVSFWLEKNKVDFPKTLFKYRTWSNQFHRYFISNREVFFASPTSFEDDLDCKSPPRYDLLSKNEILELFEDYSHRRNPHFSPTQHLEFINELRENSPLNDPIKVKEWMSHYNEKYFEREGIFSLTANYNNNQMWTKYSENNKGFCVAYDSEVLFNYLGGGGAVKYVEKLPIVKPRPFMSLDEAFFIRVFHKTNEWKFEQEYRAIKFLKDNETQADRKVTLPQNAIIAIILGDKMPPKFEEELRGSVKSNIGDVEILRRNQVNLNSFN</sequence>
<organism evidence="1 2">
    <name type="scientific">Muriicola jejuensis</name>
    <dbReference type="NCBI Taxonomy" id="504488"/>
    <lineage>
        <taxon>Bacteria</taxon>
        <taxon>Pseudomonadati</taxon>
        <taxon>Bacteroidota</taxon>
        <taxon>Flavobacteriia</taxon>
        <taxon>Flavobacteriales</taxon>
        <taxon>Flavobacteriaceae</taxon>
        <taxon>Muriicola</taxon>
    </lineage>
</organism>
<evidence type="ECO:0000313" key="1">
    <source>
        <dbReference type="EMBL" id="NER09986.1"/>
    </source>
</evidence>
<proteinExistence type="predicted"/>